<sequence length="115" mass="13221">MDTASQIYKAFSKSQSGHIDSSWLPNLIKQSKYSPWKHISNNRSFFEIHISYKVGNGETIQILEDNWATRKPFCEEFPPQMQYPTPKGFLSSIVGLLWVKLGTLRRRLLDGTISS</sequence>
<comment type="caution">
    <text evidence="1">The sequence shown here is derived from an EMBL/GenBank/DDBJ whole genome shotgun (WGS) entry which is preliminary data.</text>
</comment>
<organism evidence="1 2">
    <name type="scientific">Cucumis melo var. makuwa</name>
    <name type="common">Oriental melon</name>
    <dbReference type="NCBI Taxonomy" id="1194695"/>
    <lineage>
        <taxon>Eukaryota</taxon>
        <taxon>Viridiplantae</taxon>
        <taxon>Streptophyta</taxon>
        <taxon>Embryophyta</taxon>
        <taxon>Tracheophyta</taxon>
        <taxon>Spermatophyta</taxon>
        <taxon>Magnoliopsida</taxon>
        <taxon>eudicotyledons</taxon>
        <taxon>Gunneridae</taxon>
        <taxon>Pentapetalae</taxon>
        <taxon>rosids</taxon>
        <taxon>fabids</taxon>
        <taxon>Cucurbitales</taxon>
        <taxon>Cucurbitaceae</taxon>
        <taxon>Benincaseae</taxon>
        <taxon>Cucumis</taxon>
    </lineage>
</organism>
<name>A0A5D3CHQ9_CUCMM</name>
<evidence type="ECO:0000313" key="2">
    <source>
        <dbReference type="Proteomes" id="UP000321947"/>
    </source>
</evidence>
<reference evidence="1 2" key="1">
    <citation type="submission" date="2019-08" db="EMBL/GenBank/DDBJ databases">
        <title>Draft genome sequences of two oriental melons (Cucumis melo L. var makuwa).</title>
        <authorList>
            <person name="Kwon S.-Y."/>
        </authorList>
    </citation>
    <scope>NUCLEOTIDE SEQUENCE [LARGE SCALE GENOMIC DNA]</scope>
    <source>
        <strain evidence="2">cv. Chang Bougi</strain>
        <tissue evidence="1">Leaf</tissue>
    </source>
</reference>
<proteinExistence type="predicted"/>
<dbReference type="EMBL" id="SSTD01010832">
    <property type="protein sequence ID" value="TYK11341.1"/>
    <property type="molecule type" value="Genomic_DNA"/>
</dbReference>
<dbReference type="Proteomes" id="UP000321947">
    <property type="component" value="Unassembled WGS sequence"/>
</dbReference>
<gene>
    <name evidence="1" type="ORF">E5676_scaffold807G00150</name>
</gene>
<accession>A0A5D3CHQ9</accession>
<protein>
    <submittedName>
        <fullName evidence="1">Uncharacterized protein</fullName>
    </submittedName>
</protein>
<evidence type="ECO:0000313" key="1">
    <source>
        <dbReference type="EMBL" id="TYK11341.1"/>
    </source>
</evidence>
<dbReference type="AlphaFoldDB" id="A0A5D3CHQ9"/>